<dbReference type="InterPro" id="IPR000792">
    <property type="entry name" value="Tscrpt_reg_LuxR_C"/>
</dbReference>
<evidence type="ECO:0000313" key="3">
    <source>
        <dbReference type="Proteomes" id="UP000245627"/>
    </source>
</evidence>
<dbReference type="InterPro" id="IPR016032">
    <property type="entry name" value="Sig_transdc_resp-reg_C-effctor"/>
</dbReference>
<keyword evidence="3" id="KW-1185">Reference proteome</keyword>
<dbReference type="PROSITE" id="PS00622">
    <property type="entry name" value="HTH_LUXR_1"/>
    <property type="match status" value="1"/>
</dbReference>
<reference evidence="2 3" key="1">
    <citation type="submission" date="2018-04" db="EMBL/GenBank/DDBJ databases">
        <title>Sphingobacterium cortibacter sp. nov.</title>
        <authorList>
            <person name="Li Y."/>
        </authorList>
    </citation>
    <scope>NUCLEOTIDE SEQUENCE [LARGE SCALE GENOMIC DNA]</scope>
    <source>
        <strain evidence="2 3">2c-3</strain>
    </source>
</reference>
<dbReference type="Pfam" id="PF00196">
    <property type="entry name" value="GerE"/>
    <property type="match status" value="1"/>
</dbReference>
<dbReference type="PRINTS" id="PR00038">
    <property type="entry name" value="HTHLUXR"/>
</dbReference>
<dbReference type="InterPro" id="IPR036388">
    <property type="entry name" value="WH-like_DNA-bd_sf"/>
</dbReference>
<dbReference type="SUPFAM" id="SSF46894">
    <property type="entry name" value="C-terminal effector domain of the bipartite response regulators"/>
    <property type="match status" value="1"/>
</dbReference>
<gene>
    <name evidence="2" type="ORF">DC487_05060</name>
</gene>
<dbReference type="Gene3D" id="1.10.10.10">
    <property type="entry name" value="Winged helix-like DNA-binding domain superfamily/Winged helix DNA-binding domain"/>
    <property type="match status" value="1"/>
</dbReference>
<name>A0A2T8HNH4_9SPHI</name>
<organism evidence="2 3">
    <name type="scientific">Sphingobacterium corticibacter</name>
    <dbReference type="NCBI Taxonomy" id="2171749"/>
    <lineage>
        <taxon>Bacteria</taxon>
        <taxon>Pseudomonadati</taxon>
        <taxon>Bacteroidota</taxon>
        <taxon>Sphingobacteriia</taxon>
        <taxon>Sphingobacteriales</taxon>
        <taxon>Sphingobacteriaceae</taxon>
        <taxon>Sphingobacterium</taxon>
    </lineage>
</organism>
<dbReference type="PROSITE" id="PS50043">
    <property type="entry name" value="HTH_LUXR_2"/>
    <property type="match status" value="1"/>
</dbReference>
<dbReference type="EMBL" id="QDKG01000001">
    <property type="protein sequence ID" value="PVH26965.1"/>
    <property type="molecule type" value="Genomic_DNA"/>
</dbReference>
<dbReference type="Proteomes" id="UP000245627">
    <property type="component" value="Unassembled WGS sequence"/>
</dbReference>
<dbReference type="RefSeq" id="WP_116774820.1">
    <property type="nucleotide sequence ID" value="NZ_QDKG01000001.1"/>
</dbReference>
<dbReference type="GO" id="GO:0003677">
    <property type="term" value="F:DNA binding"/>
    <property type="evidence" value="ECO:0007669"/>
    <property type="project" value="InterPro"/>
</dbReference>
<dbReference type="GO" id="GO:0006355">
    <property type="term" value="P:regulation of DNA-templated transcription"/>
    <property type="evidence" value="ECO:0007669"/>
    <property type="project" value="InterPro"/>
</dbReference>
<dbReference type="OrthoDB" id="1013073at2"/>
<evidence type="ECO:0000313" key="2">
    <source>
        <dbReference type="EMBL" id="PVH26965.1"/>
    </source>
</evidence>
<protein>
    <recommendedName>
        <fullName evidence="1">HTH luxR-type domain-containing protein</fullName>
    </recommendedName>
</protein>
<comment type="caution">
    <text evidence="2">The sequence shown here is derived from an EMBL/GenBank/DDBJ whole genome shotgun (WGS) entry which is preliminary data.</text>
</comment>
<accession>A0A2T8HNH4</accession>
<sequence>MNTLFADNNLFRRVGSIALAKKICNGITEYEANTNDRLSLLVKYIKFERIILSSSLVRDNLTLIVRRIRKRQKKARILIINESENQIVSYSDVQDIVNGNICVDEPLISYELGLRSFLLNGEHFSVNKIPSHPNIGSTNPFDSLSANEQKIIHRILNGERVSDIAKTLQLSISTVSTYKMRAFKKLTVENVPQLKHLFEAITTFKTTPA</sequence>
<proteinExistence type="predicted"/>
<evidence type="ECO:0000259" key="1">
    <source>
        <dbReference type="PROSITE" id="PS50043"/>
    </source>
</evidence>
<feature type="domain" description="HTH luxR-type" evidence="1">
    <location>
        <begin position="137"/>
        <end position="202"/>
    </location>
</feature>
<dbReference type="AlphaFoldDB" id="A0A2T8HNH4"/>
<dbReference type="SMART" id="SM00421">
    <property type="entry name" value="HTH_LUXR"/>
    <property type="match status" value="1"/>
</dbReference>